<feature type="non-terminal residue" evidence="1">
    <location>
        <position position="1"/>
    </location>
</feature>
<reference evidence="1" key="1">
    <citation type="submission" date="2022-07" db="EMBL/GenBank/DDBJ databases">
        <title>Phylogenomic reconstructions and comparative analyses of Kickxellomycotina fungi.</title>
        <authorList>
            <person name="Reynolds N.K."/>
            <person name="Stajich J.E."/>
            <person name="Barry K."/>
            <person name="Grigoriev I.V."/>
            <person name="Crous P."/>
            <person name="Smith M.E."/>
        </authorList>
    </citation>
    <scope>NUCLEOTIDE SEQUENCE</scope>
    <source>
        <strain evidence="1">NRRL 5244</strain>
    </source>
</reference>
<proteinExistence type="predicted"/>
<sequence>EGFEYGAEEVKRAVGSGGDWAVSRIKEGVEQSAAVKGARLLWEDEKRKWRIAHTEAIEAVHPLYRKPQDP</sequence>
<protein>
    <submittedName>
        <fullName evidence="1">Uncharacterized protein</fullName>
    </submittedName>
</protein>
<dbReference type="EMBL" id="JANBPW010006105">
    <property type="protein sequence ID" value="KAJ1931239.1"/>
    <property type="molecule type" value="Genomic_DNA"/>
</dbReference>
<comment type="caution">
    <text evidence="1">The sequence shown here is derived from an EMBL/GenBank/DDBJ whole genome shotgun (WGS) entry which is preliminary data.</text>
</comment>
<evidence type="ECO:0000313" key="2">
    <source>
        <dbReference type="Proteomes" id="UP001150603"/>
    </source>
</evidence>
<organism evidence="1 2">
    <name type="scientific">Linderina macrospora</name>
    <dbReference type="NCBI Taxonomy" id="4868"/>
    <lineage>
        <taxon>Eukaryota</taxon>
        <taxon>Fungi</taxon>
        <taxon>Fungi incertae sedis</taxon>
        <taxon>Zoopagomycota</taxon>
        <taxon>Kickxellomycotina</taxon>
        <taxon>Kickxellomycetes</taxon>
        <taxon>Kickxellales</taxon>
        <taxon>Kickxellaceae</taxon>
        <taxon>Linderina</taxon>
    </lineage>
</organism>
<dbReference type="Proteomes" id="UP001150603">
    <property type="component" value="Unassembled WGS sequence"/>
</dbReference>
<accession>A0ACC1IYY3</accession>
<gene>
    <name evidence="1" type="ORF">FBU59_006781</name>
</gene>
<name>A0ACC1IYY3_9FUNG</name>
<evidence type="ECO:0000313" key="1">
    <source>
        <dbReference type="EMBL" id="KAJ1931239.1"/>
    </source>
</evidence>
<keyword evidence="2" id="KW-1185">Reference proteome</keyword>